<accession>E6PQ45</accession>
<gene>
    <name evidence="1" type="ORF">CARN2_1659</name>
</gene>
<sequence>MTLFHDDTAATDGRICVLNLQLGTASAAMTPAMAHAGIEALSTTLRDPDIHVIVLTGSTQQFCLGVQEPTHEVQAAQQDEPAFIDALHDWLLALRDSDKPIVAAVEGQASGAGLALALACDLIVAARTAQFLLPMAGEIAGRHAGALWLAAQRLPRAALAELCLLDGGLSAERAHALGLACRLTEPGMALHMALQLARPLAQHALMELGGVEQHMALVESRPLHEVLADERGRWLRHRALAPTPGRP</sequence>
<dbReference type="PANTHER" id="PTHR43459">
    <property type="entry name" value="ENOYL-COA HYDRATASE"/>
    <property type="match status" value="1"/>
</dbReference>
<proteinExistence type="predicted"/>
<dbReference type="Gene3D" id="3.90.226.10">
    <property type="entry name" value="2-enoyl-CoA Hydratase, Chain A, domain 1"/>
    <property type="match status" value="1"/>
</dbReference>
<dbReference type="InterPro" id="IPR001753">
    <property type="entry name" value="Enoyl-CoA_hydra/iso"/>
</dbReference>
<dbReference type="EC" id="4.2.1.17" evidence="1"/>
<dbReference type="PANTHER" id="PTHR43459:SF1">
    <property type="entry name" value="EG:BACN32G11.4 PROTEIN"/>
    <property type="match status" value="1"/>
</dbReference>
<evidence type="ECO:0000313" key="1">
    <source>
        <dbReference type="EMBL" id="CBH97049.1"/>
    </source>
</evidence>
<organism evidence="1">
    <name type="scientific">mine drainage metagenome</name>
    <dbReference type="NCBI Taxonomy" id="410659"/>
    <lineage>
        <taxon>unclassified sequences</taxon>
        <taxon>metagenomes</taxon>
        <taxon>ecological metagenomes</taxon>
    </lineage>
</organism>
<reference evidence="1" key="1">
    <citation type="submission" date="2009-10" db="EMBL/GenBank/DDBJ databases">
        <title>Diversity of trophic interactions inside an arsenic-rich microbial ecosystem.</title>
        <authorList>
            <person name="Bertin P.N."/>
            <person name="Heinrich-Salmeron A."/>
            <person name="Pelletier E."/>
            <person name="Goulhen-Chollet F."/>
            <person name="Arsene-Ploetze F."/>
            <person name="Gallien S."/>
            <person name="Calteau A."/>
            <person name="Vallenet D."/>
            <person name="Casiot C."/>
            <person name="Chane-Woon-Ming B."/>
            <person name="Giloteaux L."/>
            <person name="Barakat M."/>
            <person name="Bonnefoy V."/>
            <person name="Bruneel O."/>
            <person name="Chandler M."/>
            <person name="Cleiss J."/>
            <person name="Duran R."/>
            <person name="Elbaz-Poulichet F."/>
            <person name="Fonknechten N."/>
            <person name="Lauga B."/>
            <person name="Mornico D."/>
            <person name="Ortet P."/>
            <person name="Schaeffer C."/>
            <person name="Siguier P."/>
            <person name="Alexander Thil Smith A."/>
            <person name="Van Dorsselaer A."/>
            <person name="Weissenbach J."/>
            <person name="Medigue C."/>
            <person name="Le Paslier D."/>
        </authorList>
    </citation>
    <scope>NUCLEOTIDE SEQUENCE</scope>
</reference>
<dbReference type="Pfam" id="PF00378">
    <property type="entry name" value="ECH_1"/>
    <property type="match status" value="1"/>
</dbReference>
<dbReference type="InterPro" id="IPR018376">
    <property type="entry name" value="Enoyl-CoA_hyd/isom_CS"/>
</dbReference>
<dbReference type="EMBL" id="CABM01000040">
    <property type="protein sequence ID" value="CBH97049.1"/>
    <property type="molecule type" value="Genomic_DNA"/>
</dbReference>
<dbReference type="InterPro" id="IPR029045">
    <property type="entry name" value="ClpP/crotonase-like_dom_sf"/>
</dbReference>
<dbReference type="SUPFAM" id="SSF52096">
    <property type="entry name" value="ClpP/crotonase"/>
    <property type="match status" value="1"/>
</dbReference>
<dbReference type="PROSITE" id="PS00166">
    <property type="entry name" value="ENOYL_COA_HYDRATASE"/>
    <property type="match status" value="1"/>
</dbReference>
<name>E6PQ45_9ZZZZ</name>
<protein>
    <submittedName>
        <fullName evidence="1">Putative Enoyl-CoA hydratase (Modular protein)</fullName>
        <ecNumber evidence="1">4.2.1.17</ecNumber>
    </submittedName>
</protein>
<dbReference type="GO" id="GO:0004300">
    <property type="term" value="F:enoyl-CoA hydratase activity"/>
    <property type="evidence" value="ECO:0007669"/>
    <property type="project" value="UniProtKB-EC"/>
</dbReference>
<dbReference type="AlphaFoldDB" id="E6PQ45"/>
<dbReference type="CDD" id="cd06558">
    <property type="entry name" value="crotonase-like"/>
    <property type="match status" value="1"/>
</dbReference>
<keyword evidence="1" id="KW-0456">Lyase</keyword>
<comment type="caution">
    <text evidence="1">The sequence shown here is derived from an EMBL/GenBank/DDBJ whole genome shotgun (WGS) entry which is preliminary data.</text>
</comment>